<dbReference type="AlphaFoldDB" id="A0A1M4T7E6"/>
<dbReference type="Proteomes" id="UP000184048">
    <property type="component" value="Unassembled WGS sequence"/>
</dbReference>
<dbReference type="STRING" id="1121884.SAMN02745131_00368"/>
<gene>
    <name evidence="1" type="ORF">SAMN02745131_00368</name>
</gene>
<proteinExistence type="predicted"/>
<protein>
    <submittedName>
        <fullName evidence="1">Uncharacterized protein</fullName>
    </submittedName>
</protein>
<organism evidence="1 2">
    <name type="scientific">Flavisolibacter ginsengisoli DSM 18119</name>
    <dbReference type="NCBI Taxonomy" id="1121884"/>
    <lineage>
        <taxon>Bacteria</taxon>
        <taxon>Pseudomonadati</taxon>
        <taxon>Bacteroidota</taxon>
        <taxon>Chitinophagia</taxon>
        <taxon>Chitinophagales</taxon>
        <taxon>Chitinophagaceae</taxon>
        <taxon>Flavisolibacter</taxon>
    </lineage>
</organism>
<reference evidence="1 2" key="1">
    <citation type="submission" date="2016-11" db="EMBL/GenBank/DDBJ databases">
        <authorList>
            <person name="Jaros S."/>
            <person name="Januszkiewicz K."/>
            <person name="Wedrychowicz H."/>
        </authorList>
    </citation>
    <scope>NUCLEOTIDE SEQUENCE [LARGE SCALE GENOMIC DNA]</scope>
    <source>
        <strain evidence="1 2">DSM 18119</strain>
    </source>
</reference>
<keyword evidence="2" id="KW-1185">Reference proteome</keyword>
<sequence>MILFPNGCSSPGIFKLNDKPATKHIICNNQVGQKQEDVLLLKAGKVLIFHVLLANFS</sequence>
<dbReference type="RefSeq" id="WP_175545994.1">
    <property type="nucleotide sequence ID" value="NZ_FQUU01000001.1"/>
</dbReference>
<accession>A0A1M4T7E6</accession>
<dbReference type="EMBL" id="FQUU01000001">
    <property type="protein sequence ID" value="SHE40320.1"/>
    <property type="molecule type" value="Genomic_DNA"/>
</dbReference>
<evidence type="ECO:0000313" key="2">
    <source>
        <dbReference type="Proteomes" id="UP000184048"/>
    </source>
</evidence>
<name>A0A1M4T7E6_9BACT</name>
<evidence type="ECO:0000313" key="1">
    <source>
        <dbReference type="EMBL" id="SHE40320.1"/>
    </source>
</evidence>